<keyword evidence="1" id="KW-0175">Coiled coil</keyword>
<sequence length="60" mass="7128">MTVQSLRQFLAYTEDVIADIKYRRDRLTKDLAEAELALAEREKQAQALRKEIERMEREST</sequence>
<evidence type="ECO:0000313" key="3">
    <source>
        <dbReference type="Proteomes" id="UP001159179"/>
    </source>
</evidence>
<evidence type="ECO:0000256" key="1">
    <source>
        <dbReference type="SAM" id="Coils"/>
    </source>
</evidence>
<accession>A0AAW6SRI3</accession>
<feature type="coiled-coil region" evidence="1">
    <location>
        <begin position="17"/>
        <end position="58"/>
    </location>
</feature>
<dbReference type="RefSeq" id="WP_280615693.1">
    <property type="nucleotide sequence ID" value="NZ_JAROYP010000001.1"/>
</dbReference>
<dbReference type="EMBL" id="JAROYP010000001">
    <property type="protein sequence ID" value="MDH5159855.1"/>
    <property type="molecule type" value="Genomic_DNA"/>
</dbReference>
<organism evidence="2 3">
    <name type="scientific">Heyndrickxia oleronia</name>
    <dbReference type="NCBI Taxonomy" id="38875"/>
    <lineage>
        <taxon>Bacteria</taxon>
        <taxon>Bacillati</taxon>
        <taxon>Bacillota</taxon>
        <taxon>Bacilli</taxon>
        <taxon>Bacillales</taxon>
        <taxon>Bacillaceae</taxon>
        <taxon>Heyndrickxia</taxon>
    </lineage>
</organism>
<comment type="caution">
    <text evidence="2">The sequence shown here is derived from an EMBL/GenBank/DDBJ whole genome shotgun (WGS) entry which is preliminary data.</text>
</comment>
<name>A0AAW6SRI3_9BACI</name>
<gene>
    <name evidence="2" type="ORF">P5X88_02840</name>
</gene>
<protein>
    <submittedName>
        <fullName evidence="2">Uncharacterized protein</fullName>
    </submittedName>
</protein>
<dbReference type="AlphaFoldDB" id="A0AAW6SRI3"/>
<evidence type="ECO:0000313" key="2">
    <source>
        <dbReference type="EMBL" id="MDH5159855.1"/>
    </source>
</evidence>
<proteinExistence type="predicted"/>
<dbReference type="Proteomes" id="UP001159179">
    <property type="component" value="Unassembled WGS sequence"/>
</dbReference>
<reference evidence="2" key="1">
    <citation type="submission" date="2023-03" db="EMBL/GenBank/DDBJ databases">
        <title>Bacterial isolates from washroom surfaces on a university campus.</title>
        <authorList>
            <person name="Holman D.B."/>
            <person name="Gzyl K.E."/>
            <person name="Taheri A.E."/>
        </authorList>
    </citation>
    <scope>NUCLEOTIDE SEQUENCE</scope>
    <source>
        <strain evidence="2">RD03</strain>
    </source>
</reference>